<gene>
    <name evidence="1" type="ORF">CQ022_11775</name>
    <name evidence="2" type="ORF">CQ033_05445</name>
</gene>
<name>A0A2S9D2A2_CHRCI</name>
<organism evidence="1 4">
    <name type="scientific">Chryseobacterium culicis</name>
    <dbReference type="NCBI Taxonomy" id="680127"/>
    <lineage>
        <taxon>Bacteria</taxon>
        <taxon>Pseudomonadati</taxon>
        <taxon>Bacteroidota</taxon>
        <taxon>Flavobacteriia</taxon>
        <taxon>Flavobacteriales</taxon>
        <taxon>Weeksellaceae</taxon>
        <taxon>Chryseobacterium group</taxon>
        <taxon>Chryseobacterium</taxon>
    </lineage>
</organism>
<dbReference type="EMBL" id="PCPH01000001">
    <property type="protein sequence ID" value="PRB92644.1"/>
    <property type="molecule type" value="Genomic_DNA"/>
</dbReference>
<dbReference type="Proteomes" id="UP000238325">
    <property type="component" value="Unassembled WGS sequence"/>
</dbReference>
<sequence>MEFLTKKLKILMSSSIQDEFKVFKDELRKLNIEVQKVVKVGNGSMDFHEVFYKSPRYEEVKSIYVQRHNLDSMIEKFKQAYH</sequence>
<keyword evidence="3" id="KW-1185">Reference proteome</keyword>
<evidence type="ECO:0000313" key="1">
    <source>
        <dbReference type="EMBL" id="PRB86892.1"/>
    </source>
</evidence>
<dbReference type="Proteomes" id="UP000238534">
    <property type="component" value="Unassembled WGS sequence"/>
</dbReference>
<evidence type="ECO:0000313" key="4">
    <source>
        <dbReference type="Proteomes" id="UP000238534"/>
    </source>
</evidence>
<evidence type="ECO:0000313" key="2">
    <source>
        <dbReference type="EMBL" id="PRB92644.1"/>
    </source>
</evidence>
<proteinExistence type="predicted"/>
<reference evidence="3 4" key="1">
    <citation type="submission" date="2017-09" db="EMBL/GenBank/DDBJ databases">
        <title>Genomic, metabolic, and phenotypic characteristics of bacterial isolates from the natural microbiome of the model nematode Caenorhabditis elegans.</title>
        <authorList>
            <person name="Zimmermann J."/>
            <person name="Obeng N."/>
            <person name="Yang W."/>
            <person name="Obeng O."/>
            <person name="Kissoyan K."/>
            <person name="Pees B."/>
            <person name="Dirksen P."/>
            <person name="Hoppner M."/>
            <person name="Franke A."/>
            <person name="Rosenstiel P."/>
            <person name="Leippe M."/>
            <person name="Dierking K."/>
            <person name="Kaleta C."/>
            <person name="Schulenburg H."/>
        </authorList>
    </citation>
    <scope>NUCLEOTIDE SEQUENCE [LARGE SCALE GENOMIC DNA]</scope>
    <source>
        <strain evidence="1 4">MYb25</strain>
        <strain evidence="2 3">MYb44</strain>
    </source>
</reference>
<comment type="caution">
    <text evidence="1">The sequence shown here is derived from an EMBL/GenBank/DDBJ whole genome shotgun (WGS) entry which is preliminary data.</text>
</comment>
<protein>
    <recommendedName>
        <fullName evidence="5">Legionella secretion system protein D</fullName>
    </recommendedName>
</protein>
<accession>A0A2S9D2A2</accession>
<evidence type="ECO:0000313" key="3">
    <source>
        <dbReference type="Proteomes" id="UP000238325"/>
    </source>
</evidence>
<evidence type="ECO:0008006" key="5">
    <source>
        <dbReference type="Google" id="ProtNLM"/>
    </source>
</evidence>
<dbReference type="AlphaFoldDB" id="A0A2S9D2A2"/>
<dbReference type="OrthoDB" id="1267557at2"/>
<dbReference type="EMBL" id="PCPP01000001">
    <property type="protein sequence ID" value="PRB86892.1"/>
    <property type="molecule type" value="Genomic_DNA"/>
</dbReference>